<proteinExistence type="predicted"/>
<evidence type="ECO:0000313" key="3">
    <source>
        <dbReference type="Proteomes" id="UP000440578"/>
    </source>
</evidence>
<evidence type="ECO:0000256" key="1">
    <source>
        <dbReference type="SAM" id="MobiDB-lite"/>
    </source>
</evidence>
<dbReference type="Proteomes" id="UP000440578">
    <property type="component" value="Unassembled WGS sequence"/>
</dbReference>
<feature type="region of interest" description="Disordered" evidence="1">
    <location>
        <begin position="85"/>
        <end position="129"/>
    </location>
</feature>
<gene>
    <name evidence="2" type="ORF">FJT64_006083</name>
</gene>
<protein>
    <submittedName>
        <fullName evidence="2">Uncharacterized protein</fullName>
    </submittedName>
</protein>
<accession>A0A6A4VQI4</accession>
<reference evidence="2 3" key="1">
    <citation type="submission" date="2019-07" db="EMBL/GenBank/DDBJ databases">
        <title>Draft genome assembly of a fouling barnacle, Amphibalanus amphitrite (Darwin, 1854): The first reference genome for Thecostraca.</title>
        <authorList>
            <person name="Kim W."/>
        </authorList>
    </citation>
    <scope>NUCLEOTIDE SEQUENCE [LARGE SCALE GENOMIC DNA]</scope>
    <source>
        <strain evidence="2">SNU_AA5</strain>
        <tissue evidence="2">Soma without cirri and trophi</tissue>
    </source>
</reference>
<keyword evidence="3" id="KW-1185">Reference proteome</keyword>
<evidence type="ECO:0000313" key="2">
    <source>
        <dbReference type="EMBL" id="KAF0296475.1"/>
    </source>
</evidence>
<sequence>MKALVNHQSAASVFEFESVLDLVQKVRAFFGLQGGEWDLEIYDDDWSSWVLLNEEDAITGVRPRIRTVMRGDLVVLESTGTTSTSSVVVSQLDAPEPPTSPELRRSGEDAEIRPKSGSDALAESQQTAGVSRMDTMEVLDAMEVIRFDDSQLRPGLLEKLRSKKPGSPLTRTEWSEVTTVIVTFEKACNSVLNLTHARYMELADRALVQWPALHFGCSPKQALSQVKAKIQWGVRNEKRRDDGSDAELQASSKRLSRGKTFKGSRYEGFEGYKEYLPPMPEEDVQHLRNRLLKHLHEANLTSEGKAEREALINSTFADRRRHVVTLRTSMRKLLELYPILRNPDEIWRELAKLEGETESSKLGDYRRRLSDFLAAIQLITECQDTDCVESLLYYLDANPEDIFEGSGSAPHYQVNDDGSIGLFVEGVCLTRSVDRSSKADLLLLWAAIFPVFNQKCPVSKAKNALIFITVNIFEKGGQPNSFQPCPGTSPASQAALCVAL</sequence>
<feature type="compositionally biased region" description="Basic and acidic residues" evidence="1">
    <location>
        <begin position="102"/>
        <end position="116"/>
    </location>
</feature>
<name>A0A6A4VQI4_AMPAM</name>
<dbReference type="EMBL" id="VIIS01001556">
    <property type="protein sequence ID" value="KAF0296475.1"/>
    <property type="molecule type" value="Genomic_DNA"/>
</dbReference>
<comment type="caution">
    <text evidence="2">The sequence shown here is derived from an EMBL/GenBank/DDBJ whole genome shotgun (WGS) entry which is preliminary data.</text>
</comment>
<organism evidence="2 3">
    <name type="scientific">Amphibalanus amphitrite</name>
    <name type="common">Striped barnacle</name>
    <name type="synonym">Balanus amphitrite</name>
    <dbReference type="NCBI Taxonomy" id="1232801"/>
    <lineage>
        <taxon>Eukaryota</taxon>
        <taxon>Metazoa</taxon>
        <taxon>Ecdysozoa</taxon>
        <taxon>Arthropoda</taxon>
        <taxon>Crustacea</taxon>
        <taxon>Multicrustacea</taxon>
        <taxon>Cirripedia</taxon>
        <taxon>Thoracica</taxon>
        <taxon>Thoracicalcarea</taxon>
        <taxon>Balanomorpha</taxon>
        <taxon>Balanoidea</taxon>
        <taxon>Balanidae</taxon>
        <taxon>Amphibalaninae</taxon>
        <taxon>Amphibalanus</taxon>
    </lineage>
</organism>
<dbReference type="AlphaFoldDB" id="A0A6A4VQI4"/>
<feature type="region of interest" description="Disordered" evidence="1">
    <location>
        <begin position="237"/>
        <end position="256"/>
    </location>
</feature>